<evidence type="ECO:0008006" key="5">
    <source>
        <dbReference type="Google" id="ProtNLM"/>
    </source>
</evidence>
<evidence type="ECO:0000313" key="4">
    <source>
        <dbReference type="Proteomes" id="UP001500731"/>
    </source>
</evidence>
<feature type="region of interest" description="Disordered" evidence="1">
    <location>
        <begin position="30"/>
        <end position="67"/>
    </location>
</feature>
<dbReference type="EMBL" id="BAABGP010000012">
    <property type="protein sequence ID" value="GAA4484690.1"/>
    <property type="molecule type" value="Genomic_DNA"/>
</dbReference>
<protein>
    <recommendedName>
        <fullName evidence="5">Lipoprotein</fullName>
    </recommendedName>
</protein>
<evidence type="ECO:0000313" key="3">
    <source>
        <dbReference type="EMBL" id="GAA4484690.1"/>
    </source>
</evidence>
<keyword evidence="2" id="KW-0732">Signal</keyword>
<proteinExistence type="predicted"/>
<feature type="chain" id="PRO_5046139688" description="Lipoprotein" evidence="2">
    <location>
        <begin position="25"/>
        <end position="214"/>
    </location>
</feature>
<feature type="compositionally biased region" description="Low complexity" evidence="1">
    <location>
        <begin position="35"/>
        <end position="51"/>
    </location>
</feature>
<accession>A0ABP8PD82</accession>
<organism evidence="3 4">
    <name type="scientific">Microbacterium panaciterrae</name>
    <dbReference type="NCBI Taxonomy" id="985759"/>
    <lineage>
        <taxon>Bacteria</taxon>
        <taxon>Bacillati</taxon>
        <taxon>Actinomycetota</taxon>
        <taxon>Actinomycetes</taxon>
        <taxon>Micrococcales</taxon>
        <taxon>Microbacteriaceae</taxon>
        <taxon>Microbacterium</taxon>
    </lineage>
</organism>
<evidence type="ECO:0000256" key="2">
    <source>
        <dbReference type="SAM" id="SignalP"/>
    </source>
</evidence>
<comment type="caution">
    <text evidence="3">The sequence shown here is derived from an EMBL/GenBank/DDBJ whole genome shotgun (WGS) entry which is preliminary data.</text>
</comment>
<name>A0ABP8PD82_9MICO</name>
<feature type="signal peptide" evidence="2">
    <location>
        <begin position="1"/>
        <end position="24"/>
    </location>
</feature>
<sequence length="214" mass="22532">MTRRTATAIVIATFAVVGVFGLTACDPGTPKHTGSTSASPTATSTPTASATDRPMPPQAEAPKDEQSAISAAKKSYAAYLDVQLNFLKDLKLGPQYLSGYVLQGSPAWQSLNDTVDQQKESPVLSGGPIGWTTNDAMSYTAPTTNAADGTKLEFGSVHLFGCGDNTKLKFRNTSIPAGSFPGKVVLVYVPDAHSWMVQEDVTMRPGDGEAMPQC</sequence>
<gene>
    <name evidence="3" type="ORF">GCM10023171_17950</name>
</gene>
<evidence type="ECO:0000256" key="1">
    <source>
        <dbReference type="SAM" id="MobiDB-lite"/>
    </source>
</evidence>
<keyword evidence="4" id="KW-1185">Reference proteome</keyword>
<reference evidence="4" key="1">
    <citation type="journal article" date="2019" name="Int. J. Syst. Evol. Microbiol.">
        <title>The Global Catalogue of Microorganisms (GCM) 10K type strain sequencing project: providing services to taxonomists for standard genome sequencing and annotation.</title>
        <authorList>
            <consortium name="The Broad Institute Genomics Platform"/>
            <consortium name="The Broad Institute Genome Sequencing Center for Infectious Disease"/>
            <person name="Wu L."/>
            <person name="Ma J."/>
        </authorList>
    </citation>
    <scope>NUCLEOTIDE SEQUENCE [LARGE SCALE GENOMIC DNA]</scope>
    <source>
        <strain evidence="4">JCM 17839</strain>
    </source>
</reference>
<dbReference type="PROSITE" id="PS51257">
    <property type="entry name" value="PROKAR_LIPOPROTEIN"/>
    <property type="match status" value="1"/>
</dbReference>
<dbReference type="Proteomes" id="UP001500731">
    <property type="component" value="Unassembled WGS sequence"/>
</dbReference>
<dbReference type="RefSeq" id="WP_345186232.1">
    <property type="nucleotide sequence ID" value="NZ_BAABGP010000012.1"/>
</dbReference>